<sequence length="39" mass="4460">MLLSSRIRSVVFALESGIFGLQMKVLVSNGNHQIWFRQP</sequence>
<protein>
    <submittedName>
        <fullName evidence="1">Uncharacterized protein</fullName>
    </submittedName>
</protein>
<accession>A0A0E9SQS0</accession>
<reference evidence="1" key="2">
    <citation type="journal article" date="2015" name="Fish Shellfish Immunol.">
        <title>Early steps in the European eel (Anguilla anguilla)-Vibrio vulnificus interaction in the gills: Role of the RtxA13 toxin.</title>
        <authorList>
            <person name="Callol A."/>
            <person name="Pajuelo D."/>
            <person name="Ebbesson L."/>
            <person name="Teles M."/>
            <person name="MacKenzie S."/>
            <person name="Amaro C."/>
        </authorList>
    </citation>
    <scope>NUCLEOTIDE SEQUENCE</scope>
</reference>
<dbReference type="AlphaFoldDB" id="A0A0E9SQS0"/>
<reference evidence="1" key="1">
    <citation type="submission" date="2014-11" db="EMBL/GenBank/DDBJ databases">
        <authorList>
            <person name="Amaro Gonzalez C."/>
        </authorList>
    </citation>
    <scope>NUCLEOTIDE SEQUENCE</scope>
</reference>
<name>A0A0E9SQS0_ANGAN</name>
<proteinExistence type="predicted"/>
<organism evidence="1">
    <name type="scientific">Anguilla anguilla</name>
    <name type="common">European freshwater eel</name>
    <name type="synonym">Muraena anguilla</name>
    <dbReference type="NCBI Taxonomy" id="7936"/>
    <lineage>
        <taxon>Eukaryota</taxon>
        <taxon>Metazoa</taxon>
        <taxon>Chordata</taxon>
        <taxon>Craniata</taxon>
        <taxon>Vertebrata</taxon>
        <taxon>Euteleostomi</taxon>
        <taxon>Actinopterygii</taxon>
        <taxon>Neopterygii</taxon>
        <taxon>Teleostei</taxon>
        <taxon>Anguilliformes</taxon>
        <taxon>Anguillidae</taxon>
        <taxon>Anguilla</taxon>
    </lineage>
</organism>
<dbReference type="EMBL" id="GBXM01064985">
    <property type="protein sequence ID" value="JAH43592.1"/>
    <property type="molecule type" value="Transcribed_RNA"/>
</dbReference>
<evidence type="ECO:0000313" key="1">
    <source>
        <dbReference type="EMBL" id="JAH43592.1"/>
    </source>
</evidence>